<proteinExistence type="predicted"/>
<dbReference type="InterPro" id="IPR040442">
    <property type="entry name" value="Pyrv_kinase-like_dom_sf"/>
</dbReference>
<protein>
    <submittedName>
        <fullName evidence="2">Pyruvate kinase I</fullName>
    </submittedName>
</protein>
<dbReference type="GO" id="GO:0016301">
    <property type="term" value="F:kinase activity"/>
    <property type="evidence" value="ECO:0007669"/>
    <property type="project" value="UniProtKB-KW"/>
</dbReference>
<comment type="caution">
    <text evidence="2">The sequence shown here is derived from an EMBL/GenBank/DDBJ whole genome shotgun (WGS) entry which is preliminary data.</text>
</comment>
<keyword evidence="2" id="KW-0418">Kinase</keyword>
<keyword evidence="2" id="KW-0670">Pyruvate</keyword>
<dbReference type="Gene3D" id="3.20.20.60">
    <property type="entry name" value="Phosphoenolpyruvate-binding domains"/>
    <property type="match status" value="1"/>
</dbReference>
<name>T1AEX9_9ZZZZ</name>
<reference evidence="2" key="2">
    <citation type="journal article" date="2014" name="ISME J.">
        <title>Microbial stratification in low pH oxic and suboxic macroscopic growths along an acid mine drainage.</title>
        <authorList>
            <person name="Mendez-Garcia C."/>
            <person name="Mesa V."/>
            <person name="Sprenger R.R."/>
            <person name="Richter M."/>
            <person name="Diez M.S."/>
            <person name="Solano J."/>
            <person name="Bargiela R."/>
            <person name="Golyshina O.V."/>
            <person name="Manteca A."/>
            <person name="Ramos J.L."/>
            <person name="Gallego J.R."/>
            <person name="Llorente I."/>
            <person name="Martins Dos Santos V.A."/>
            <person name="Jensen O.N."/>
            <person name="Pelaez A.I."/>
            <person name="Sanchez J."/>
            <person name="Ferrer M."/>
        </authorList>
    </citation>
    <scope>NUCLEOTIDE SEQUENCE</scope>
</reference>
<organism evidence="2">
    <name type="scientific">mine drainage metagenome</name>
    <dbReference type="NCBI Taxonomy" id="410659"/>
    <lineage>
        <taxon>unclassified sequences</taxon>
        <taxon>metagenomes</taxon>
        <taxon>ecological metagenomes</taxon>
    </lineage>
</organism>
<sequence length="63" mass="6923">MSVRRTRIVATVGPASESDQVIRELVEAGVDVFRLSFAHGDIPSGIDRLRRLRHLGPRRGADG</sequence>
<dbReference type="EMBL" id="AUZY01010174">
    <property type="protein sequence ID" value="EQD39564.1"/>
    <property type="molecule type" value="Genomic_DNA"/>
</dbReference>
<dbReference type="SUPFAM" id="SSF51621">
    <property type="entry name" value="Phosphoenolpyruvate/pyruvate domain"/>
    <property type="match status" value="1"/>
</dbReference>
<dbReference type="InterPro" id="IPR015813">
    <property type="entry name" value="Pyrv/PenolPyrv_kinase-like_dom"/>
</dbReference>
<dbReference type="Pfam" id="PF00224">
    <property type="entry name" value="PK"/>
    <property type="match status" value="1"/>
</dbReference>
<dbReference type="AlphaFoldDB" id="T1AEX9"/>
<feature type="non-terminal residue" evidence="2">
    <location>
        <position position="63"/>
    </location>
</feature>
<keyword evidence="2" id="KW-0808">Transferase</keyword>
<dbReference type="GO" id="GO:0000287">
    <property type="term" value="F:magnesium ion binding"/>
    <property type="evidence" value="ECO:0007669"/>
    <property type="project" value="InterPro"/>
</dbReference>
<reference evidence="2" key="1">
    <citation type="submission" date="2013-08" db="EMBL/GenBank/DDBJ databases">
        <authorList>
            <person name="Mendez C."/>
            <person name="Richter M."/>
            <person name="Ferrer M."/>
            <person name="Sanchez J."/>
        </authorList>
    </citation>
    <scope>NUCLEOTIDE SEQUENCE</scope>
</reference>
<accession>T1AEX9</accession>
<dbReference type="GO" id="GO:0004743">
    <property type="term" value="F:pyruvate kinase activity"/>
    <property type="evidence" value="ECO:0007669"/>
    <property type="project" value="InterPro"/>
</dbReference>
<evidence type="ECO:0000313" key="2">
    <source>
        <dbReference type="EMBL" id="EQD39564.1"/>
    </source>
</evidence>
<evidence type="ECO:0000259" key="1">
    <source>
        <dbReference type="Pfam" id="PF00224"/>
    </source>
</evidence>
<dbReference type="InterPro" id="IPR015793">
    <property type="entry name" value="Pyrv_Knase_brl"/>
</dbReference>
<gene>
    <name evidence="2" type="ORF">B1B_15302</name>
</gene>
<dbReference type="GO" id="GO:0030955">
    <property type="term" value="F:potassium ion binding"/>
    <property type="evidence" value="ECO:0007669"/>
    <property type="project" value="InterPro"/>
</dbReference>
<feature type="domain" description="Pyruvate kinase barrel" evidence="1">
    <location>
        <begin position="4"/>
        <end position="54"/>
    </location>
</feature>